<dbReference type="AlphaFoldDB" id="A0A9W9M105"/>
<reference evidence="2" key="2">
    <citation type="journal article" date="2023" name="IMA Fungus">
        <title>Comparative genomic study of the Penicillium genus elucidates a diverse pangenome and 15 lateral gene transfer events.</title>
        <authorList>
            <person name="Petersen C."/>
            <person name="Sorensen T."/>
            <person name="Nielsen M.R."/>
            <person name="Sondergaard T.E."/>
            <person name="Sorensen J.L."/>
            <person name="Fitzpatrick D.A."/>
            <person name="Frisvad J.C."/>
            <person name="Nielsen K.L."/>
        </authorList>
    </citation>
    <scope>NUCLEOTIDE SEQUENCE</scope>
    <source>
        <strain evidence="2">IBT 21917</strain>
    </source>
</reference>
<evidence type="ECO:0000256" key="1">
    <source>
        <dbReference type="SAM" id="MobiDB-lite"/>
    </source>
</evidence>
<dbReference type="EMBL" id="JAPQKO010000001">
    <property type="protein sequence ID" value="KAJ5183667.1"/>
    <property type="molecule type" value="Genomic_DNA"/>
</dbReference>
<proteinExistence type="predicted"/>
<feature type="compositionally biased region" description="Polar residues" evidence="1">
    <location>
        <begin position="108"/>
        <end position="127"/>
    </location>
</feature>
<comment type="caution">
    <text evidence="2">The sequence shown here is derived from an EMBL/GenBank/DDBJ whole genome shotgun (WGS) entry which is preliminary data.</text>
</comment>
<dbReference type="OrthoDB" id="5378679at2759"/>
<organism evidence="2 3">
    <name type="scientific">Penicillium capsulatum</name>
    <dbReference type="NCBI Taxonomy" id="69766"/>
    <lineage>
        <taxon>Eukaryota</taxon>
        <taxon>Fungi</taxon>
        <taxon>Dikarya</taxon>
        <taxon>Ascomycota</taxon>
        <taxon>Pezizomycotina</taxon>
        <taxon>Eurotiomycetes</taxon>
        <taxon>Eurotiomycetidae</taxon>
        <taxon>Eurotiales</taxon>
        <taxon>Aspergillaceae</taxon>
        <taxon>Penicillium</taxon>
    </lineage>
</organism>
<evidence type="ECO:0000313" key="3">
    <source>
        <dbReference type="Proteomes" id="UP001146351"/>
    </source>
</evidence>
<reference evidence="2" key="1">
    <citation type="submission" date="2022-11" db="EMBL/GenBank/DDBJ databases">
        <authorList>
            <person name="Petersen C."/>
        </authorList>
    </citation>
    <scope>NUCLEOTIDE SEQUENCE</scope>
    <source>
        <strain evidence="2">IBT 21917</strain>
    </source>
</reference>
<sequence length="341" mass="38018">MPSKTIFLMGAPLPGHLDWENDALFNTPVPPFQDSQTQEYQPSGVQTSAKWRVLRTLPLGESVDYYNVPHGPPAYLTSPQLETKHLNEDDSMLSQFYDHSFAVHETTQISASDLHEGTSTQTSSSGWDSGECTESCKDQVPDTAPRPRMPSICDLRNVPTARYLQSIAPQTMTVNLVVGVIAIHPPRRVVTRRWKKDLDIVELIVGDDTGTGFGVNFWLQPENSSGAKQDTDRLRRSLATLRPRDLALLRTVGLSSFQDRVYGQSLLGGMTQVELLHRRMVNSTDAGGLYPEIPARTIEDDQPLQKVRRVREWMARFVVTGRGNGARTPAQRGLELPPDSQ</sequence>
<feature type="region of interest" description="Disordered" evidence="1">
    <location>
        <begin position="108"/>
        <end position="151"/>
    </location>
</feature>
<evidence type="ECO:0000313" key="2">
    <source>
        <dbReference type="EMBL" id="KAJ5183667.1"/>
    </source>
</evidence>
<keyword evidence="3" id="KW-1185">Reference proteome</keyword>
<accession>A0A9W9M105</accession>
<gene>
    <name evidence="2" type="ORF">N7492_001283</name>
</gene>
<name>A0A9W9M105_9EURO</name>
<dbReference type="Proteomes" id="UP001146351">
    <property type="component" value="Unassembled WGS sequence"/>
</dbReference>
<protein>
    <submittedName>
        <fullName evidence="2">Uncharacterized protein</fullName>
    </submittedName>
</protein>